<accession>A0A7C3ZPL2</accession>
<comment type="caution">
    <text evidence="11">The sequence shown here is derived from an EMBL/GenBank/DDBJ whole genome shotgun (WGS) entry which is preliminary data.</text>
</comment>
<keyword evidence="4 8" id="KW-0547">Nucleotide-binding</keyword>
<feature type="compositionally biased region" description="Polar residues" evidence="10">
    <location>
        <begin position="600"/>
        <end position="611"/>
    </location>
</feature>
<dbReference type="InterPro" id="IPR029048">
    <property type="entry name" value="HSP70_C_sf"/>
</dbReference>
<evidence type="ECO:0000313" key="11">
    <source>
        <dbReference type="EMBL" id="HGG02921.1"/>
    </source>
</evidence>
<dbReference type="NCBIfam" id="NF009947">
    <property type="entry name" value="PRK13411.1"/>
    <property type="match status" value="1"/>
</dbReference>
<feature type="region of interest" description="Disordered" evidence="10">
    <location>
        <begin position="598"/>
        <end position="635"/>
    </location>
</feature>
<dbReference type="FunFam" id="3.30.420.40:FF:000004">
    <property type="entry name" value="Molecular chaperone DnaK"/>
    <property type="match status" value="1"/>
</dbReference>
<dbReference type="InterPro" id="IPR029047">
    <property type="entry name" value="HSP70_peptide-bd_sf"/>
</dbReference>
<dbReference type="GO" id="GO:0051082">
    <property type="term" value="F:unfolded protein binding"/>
    <property type="evidence" value="ECO:0007669"/>
    <property type="project" value="InterPro"/>
</dbReference>
<dbReference type="AlphaFoldDB" id="A0A7C3ZPL2"/>
<protein>
    <recommendedName>
        <fullName evidence="8">Chaperone protein DnaK</fullName>
    </recommendedName>
    <alternativeName>
        <fullName evidence="8">HSP70</fullName>
    </alternativeName>
    <alternativeName>
        <fullName evidence="8">Heat shock 70 kDa protein</fullName>
    </alternativeName>
    <alternativeName>
        <fullName evidence="8">Heat shock protein 70</fullName>
    </alternativeName>
</protein>
<gene>
    <name evidence="8 11" type="primary">dnaK</name>
    <name evidence="11" type="ORF">ENR15_20330</name>
</gene>
<dbReference type="InterPro" id="IPR043129">
    <property type="entry name" value="ATPase_NBD"/>
</dbReference>
<evidence type="ECO:0000256" key="10">
    <source>
        <dbReference type="SAM" id="MobiDB-lite"/>
    </source>
</evidence>
<dbReference type="InterPro" id="IPR013126">
    <property type="entry name" value="Hsp_70_fam"/>
</dbReference>
<dbReference type="FunFam" id="2.60.34.10:FF:000014">
    <property type="entry name" value="Chaperone protein DnaK HSP70"/>
    <property type="match status" value="1"/>
</dbReference>
<dbReference type="Gene3D" id="2.60.34.10">
    <property type="entry name" value="Substrate Binding Domain Of DNAk, Chain A, domain 1"/>
    <property type="match status" value="1"/>
</dbReference>
<dbReference type="PANTHER" id="PTHR19375">
    <property type="entry name" value="HEAT SHOCK PROTEIN 70KDA"/>
    <property type="match status" value="1"/>
</dbReference>
<dbReference type="EMBL" id="DSPX01000202">
    <property type="protein sequence ID" value="HGG02921.1"/>
    <property type="molecule type" value="Genomic_DNA"/>
</dbReference>
<evidence type="ECO:0000256" key="1">
    <source>
        <dbReference type="ARBA" id="ARBA00002290"/>
    </source>
</evidence>
<evidence type="ECO:0000256" key="7">
    <source>
        <dbReference type="ARBA" id="ARBA00023186"/>
    </source>
</evidence>
<evidence type="ECO:0000256" key="2">
    <source>
        <dbReference type="ARBA" id="ARBA00007381"/>
    </source>
</evidence>
<evidence type="ECO:0000256" key="6">
    <source>
        <dbReference type="ARBA" id="ARBA00023016"/>
    </source>
</evidence>
<dbReference type="PRINTS" id="PR00301">
    <property type="entry name" value="HEATSHOCK70"/>
</dbReference>
<dbReference type="PROSITE" id="PS01036">
    <property type="entry name" value="HSP70_3"/>
    <property type="match status" value="1"/>
</dbReference>
<comment type="similarity">
    <text evidence="2 8 9">Belongs to the heat shock protein 70 family.</text>
</comment>
<dbReference type="NCBIfam" id="TIGR02350">
    <property type="entry name" value="prok_dnaK"/>
    <property type="match status" value="1"/>
</dbReference>
<dbReference type="Pfam" id="PF00012">
    <property type="entry name" value="HSP70"/>
    <property type="match status" value="1"/>
</dbReference>
<dbReference type="GO" id="GO:0140662">
    <property type="term" value="F:ATP-dependent protein folding chaperone"/>
    <property type="evidence" value="ECO:0007669"/>
    <property type="project" value="InterPro"/>
</dbReference>
<keyword evidence="7 8" id="KW-0143">Chaperone</keyword>
<organism evidence="11">
    <name type="scientific">Planktothricoides sp. SpSt-374</name>
    <dbReference type="NCBI Taxonomy" id="2282167"/>
    <lineage>
        <taxon>Bacteria</taxon>
        <taxon>Bacillati</taxon>
        <taxon>Cyanobacteriota</taxon>
        <taxon>Cyanophyceae</taxon>
        <taxon>Oscillatoriophycideae</taxon>
        <taxon>Oscillatoriales</taxon>
        <taxon>Oscillatoriaceae</taxon>
        <taxon>Planktothricoides</taxon>
    </lineage>
</organism>
<dbReference type="Gene3D" id="3.90.640.10">
    <property type="entry name" value="Actin, Chain A, domain 4"/>
    <property type="match status" value="1"/>
</dbReference>
<dbReference type="HAMAP" id="MF_00332">
    <property type="entry name" value="DnaK"/>
    <property type="match status" value="1"/>
</dbReference>
<feature type="compositionally biased region" description="Polar residues" evidence="10">
    <location>
        <begin position="620"/>
        <end position="635"/>
    </location>
</feature>
<dbReference type="SUPFAM" id="SSF53067">
    <property type="entry name" value="Actin-like ATPase domain"/>
    <property type="match status" value="2"/>
</dbReference>
<dbReference type="CDD" id="cd10234">
    <property type="entry name" value="ASKHA_NBD_HSP70_DnaK-like"/>
    <property type="match status" value="1"/>
</dbReference>
<comment type="function">
    <text evidence="1 8">Acts as a chaperone.</text>
</comment>
<sequence length="635" mass="68502">MGKVIGIDLGTTNSCLAFLEGGRPTVIPNSEGGRTTPSIVAFGKGGSRMVGQLAKRQAVTNAENTIYSIKRFIGRRWEDTEAERSRVPYTCVKGKDDTVDVEVRGTQYTPQEISAMILQKLKQEAEAYLGEEVTQAVITVPAYFTDAQRQATKDAGTIAGLEVLRIINEPTAAALSYGLDKQDQELKILVFDLGGGTFDVSILQLGDGIFEVKATAGNNHLGGDDFDICLLNWMVEQFRISSGVDLSVDKMALQRIREAAEQAKIDLSSRDSTSINLPFISADETGPKNLEMELTRSQFEELVQHMVQATMEPVAQALKDSGLKKEEIDRIILVGGSTRIPAVQEAIKNYFDGKEPDKSVNPDEAVAVGAGIQGGVLGGEVPDVLLLDVTPLALGIETLGGVMTKIIDRNTTIPTSRFQIFSTAIDNQSSVEIHVLQGERAMAKDNKSLGKFTLTGIPSAPRGFPQIEVTFEIDANGILHVSAEDKSTGTAQRITISNTGGLTPDEIDKMRQDAETYSEADTAVQLLTEAKNEATTLFYNLEASIKESASVLSKELKLEIKEKAVALKSALADPKITISDLREKISAMQETMFAVRMAVYSQQNPQTETESNPPPDGTSPKGSPQPATKSPKSAG</sequence>
<dbReference type="NCBIfam" id="NF003520">
    <property type="entry name" value="PRK05183.1"/>
    <property type="match status" value="1"/>
</dbReference>
<dbReference type="PROSITE" id="PS00297">
    <property type="entry name" value="HSP70_1"/>
    <property type="match status" value="1"/>
</dbReference>
<dbReference type="InterPro" id="IPR012725">
    <property type="entry name" value="Chaperone_DnaK"/>
</dbReference>
<evidence type="ECO:0000256" key="9">
    <source>
        <dbReference type="RuleBase" id="RU003322"/>
    </source>
</evidence>
<dbReference type="SUPFAM" id="SSF100934">
    <property type="entry name" value="Heat shock protein 70kD (HSP70), C-terminal subdomain"/>
    <property type="match status" value="1"/>
</dbReference>
<name>A0A7C3ZPL2_9CYAN</name>
<reference evidence="11" key="1">
    <citation type="journal article" date="2020" name="mSystems">
        <title>Genome- and Community-Level Interaction Insights into Carbon Utilization and Element Cycling Functions of Hydrothermarchaeota in Hydrothermal Sediment.</title>
        <authorList>
            <person name="Zhou Z."/>
            <person name="Liu Y."/>
            <person name="Xu W."/>
            <person name="Pan J."/>
            <person name="Luo Z.H."/>
            <person name="Li M."/>
        </authorList>
    </citation>
    <scope>NUCLEOTIDE SEQUENCE [LARGE SCALE GENOMIC DNA]</scope>
    <source>
        <strain evidence="11">SpSt-374</strain>
    </source>
</reference>
<keyword evidence="3 8" id="KW-0597">Phosphoprotein</keyword>
<proteinExistence type="evidence at transcript level"/>
<dbReference type="PROSITE" id="PS00329">
    <property type="entry name" value="HSP70_2"/>
    <property type="match status" value="1"/>
</dbReference>
<evidence type="ECO:0000256" key="4">
    <source>
        <dbReference type="ARBA" id="ARBA00022741"/>
    </source>
</evidence>
<evidence type="ECO:0000256" key="3">
    <source>
        <dbReference type="ARBA" id="ARBA00022553"/>
    </source>
</evidence>
<dbReference type="GO" id="GO:0005524">
    <property type="term" value="F:ATP binding"/>
    <property type="evidence" value="ECO:0007669"/>
    <property type="project" value="UniProtKB-UniRule"/>
</dbReference>
<evidence type="ECO:0000256" key="8">
    <source>
        <dbReference type="HAMAP-Rule" id="MF_00332"/>
    </source>
</evidence>
<dbReference type="InterPro" id="IPR018181">
    <property type="entry name" value="Heat_shock_70_CS"/>
</dbReference>
<dbReference type="Gene3D" id="3.30.420.40">
    <property type="match status" value="2"/>
</dbReference>
<comment type="induction">
    <text evidence="8">By stress conditions e.g. heat shock.</text>
</comment>
<dbReference type="SUPFAM" id="SSF100920">
    <property type="entry name" value="Heat shock protein 70kD (HSP70), peptide-binding domain"/>
    <property type="match status" value="1"/>
</dbReference>
<keyword evidence="5 8" id="KW-0067">ATP-binding</keyword>
<dbReference type="NCBIfam" id="NF001413">
    <property type="entry name" value="PRK00290.1"/>
    <property type="match status" value="1"/>
</dbReference>
<dbReference type="FunFam" id="3.90.640.10:FF:000003">
    <property type="entry name" value="Molecular chaperone DnaK"/>
    <property type="match status" value="1"/>
</dbReference>
<feature type="modified residue" description="Phosphothreonine; by autocatalysis" evidence="8">
    <location>
        <position position="197"/>
    </location>
</feature>
<keyword evidence="6 8" id="KW-0346">Stress response</keyword>
<evidence type="ECO:0000256" key="5">
    <source>
        <dbReference type="ARBA" id="ARBA00022840"/>
    </source>
</evidence>